<gene>
    <name evidence="2" type="ORF">AVEN_125352_1</name>
</gene>
<keyword evidence="3" id="KW-1185">Reference proteome</keyword>
<dbReference type="Proteomes" id="UP000499080">
    <property type="component" value="Unassembled WGS sequence"/>
</dbReference>
<evidence type="ECO:0000313" key="3">
    <source>
        <dbReference type="Proteomes" id="UP000499080"/>
    </source>
</evidence>
<protein>
    <submittedName>
        <fullName evidence="2">Uncharacterized protein</fullName>
    </submittedName>
</protein>
<feature type="compositionally biased region" description="Polar residues" evidence="1">
    <location>
        <begin position="78"/>
        <end position="87"/>
    </location>
</feature>
<comment type="caution">
    <text evidence="2">The sequence shown here is derived from an EMBL/GenBank/DDBJ whole genome shotgun (WGS) entry which is preliminary data.</text>
</comment>
<evidence type="ECO:0000313" key="2">
    <source>
        <dbReference type="EMBL" id="GBN87289.1"/>
    </source>
</evidence>
<name>A0A4Y2SJ25_ARAVE</name>
<reference evidence="2 3" key="1">
    <citation type="journal article" date="2019" name="Sci. Rep.">
        <title>Orb-weaving spider Araneus ventricosus genome elucidates the spidroin gene catalogue.</title>
        <authorList>
            <person name="Kono N."/>
            <person name="Nakamura H."/>
            <person name="Ohtoshi R."/>
            <person name="Moran D.A.P."/>
            <person name="Shinohara A."/>
            <person name="Yoshida Y."/>
            <person name="Fujiwara M."/>
            <person name="Mori M."/>
            <person name="Tomita M."/>
            <person name="Arakawa K."/>
        </authorList>
    </citation>
    <scope>NUCLEOTIDE SEQUENCE [LARGE SCALE GENOMIC DNA]</scope>
</reference>
<dbReference type="AlphaFoldDB" id="A0A4Y2SJ25"/>
<accession>A0A4Y2SJ25</accession>
<proteinExistence type="predicted"/>
<evidence type="ECO:0000256" key="1">
    <source>
        <dbReference type="SAM" id="MobiDB-lite"/>
    </source>
</evidence>
<organism evidence="2 3">
    <name type="scientific">Araneus ventricosus</name>
    <name type="common">Orbweaver spider</name>
    <name type="synonym">Epeira ventricosa</name>
    <dbReference type="NCBI Taxonomy" id="182803"/>
    <lineage>
        <taxon>Eukaryota</taxon>
        <taxon>Metazoa</taxon>
        <taxon>Ecdysozoa</taxon>
        <taxon>Arthropoda</taxon>
        <taxon>Chelicerata</taxon>
        <taxon>Arachnida</taxon>
        <taxon>Araneae</taxon>
        <taxon>Araneomorphae</taxon>
        <taxon>Entelegynae</taxon>
        <taxon>Araneoidea</taxon>
        <taxon>Araneidae</taxon>
        <taxon>Araneus</taxon>
    </lineage>
</organism>
<feature type="region of interest" description="Disordered" evidence="1">
    <location>
        <begin position="62"/>
        <end position="96"/>
    </location>
</feature>
<dbReference type="EMBL" id="BGPR01021740">
    <property type="protein sequence ID" value="GBN87289.1"/>
    <property type="molecule type" value="Genomic_DNA"/>
</dbReference>
<sequence length="96" mass="10686">MSRLLFCGFEKENSKSDYQPLFTLAIFSLCALSLTPAFEIEGPQVRERPKSSSIIKIRKFTSASSKHTDAGTVKFRNKSPSQTLSSNTRRKALTGL</sequence>